<organism evidence="2 3">
    <name type="scientific">Photorhabdus temperata J3</name>
    <dbReference type="NCBI Taxonomy" id="1389415"/>
    <lineage>
        <taxon>Bacteria</taxon>
        <taxon>Pseudomonadati</taxon>
        <taxon>Pseudomonadota</taxon>
        <taxon>Gammaproteobacteria</taxon>
        <taxon>Enterobacterales</taxon>
        <taxon>Morganellaceae</taxon>
        <taxon>Photorhabdus</taxon>
    </lineage>
</organism>
<feature type="compositionally biased region" description="Basic and acidic residues" evidence="1">
    <location>
        <begin position="1"/>
        <end position="17"/>
    </location>
</feature>
<reference evidence="2 3" key="1">
    <citation type="submission" date="2013-10" db="EMBL/GenBank/DDBJ databases">
        <title>Whole Genome Shotgun Sequence of Photorhabdus temperata J3.</title>
        <authorList>
            <person name="Park G.-S."/>
            <person name="Hong S.-J."/>
            <person name="Shin J.-H."/>
        </authorList>
    </citation>
    <scope>NUCLEOTIDE SEQUENCE [LARGE SCALE GENOMIC DNA]</scope>
    <source>
        <strain evidence="2 3">J3</strain>
    </source>
</reference>
<sequence length="36" mass="4009">MKEENEGDRKSHDRDMQTIESVGSKGGDGEALAKFR</sequence>
<accession>U7R3Q5</accession>
<comment type="caution">
    <text evidence="2">The sequence shown here is derived from an EMBL/GenBank/DDBJ whole genome shotgun (WGS) entry which is preliminary data.</text>
</comment>
<feature type="compositionally biased region" description="Basic and acidic residues" evidence="1">
    <location>
        <begin position="27"/>
        <end position="36"/>
    </location>
</feature>
<dbReference type="EMBL" id="AXDT01000081">
    <property type="protein sequence ID" value="ERT13346.1"/>
    <property type="molecule type" value="Genomic_DNA"/>
</dbReference>
<evidence type="ECO:0000256" key="1">
    <source>
        <dbReference type="SAM" id="MobiDB-lite"/>
    </source>
</evidence>
<protein>
    <submittedName>
        <fullName evidence="2">Uncharacterized protein</fullName>
    </submittedName>
</protein>
<dbReference type="AlphaFoldDB" id="U7R3Q5"/>
<evidence type="ECO:0000313" key="3">
    <source>
        <dbReference type="Proteomes" id="UP000017133"/>
    </source>
</evidence>
<keyword evidence="3" id="KW-1185">Reference proteome</keyword>
<evidence type="ECO:0000313" key="2">
    <source>
        <dbReference type="EMBL" id="ERT13346.1"/>
    </source>
</evidence>
<gene>
    <name evidence="2" type="ORF">O185_09395</name>
</gene>
<name>U7R3Q5_PHOTE</name>
<dbReference type="Proteomes" id="UP000017133">
    <property type="component" value="Unassembled WGS sequence"/>
</dbReference>
<feature type="region of interest" description="Disordered" evidence="1">
    <location>
        <begin position="1"/>
        <end position="36"/>
    </location>
</feature>
<proteinExistence type="predicted"/>